<keyword evidence="4 7" id="KW-0812">Transmembrane</keyword>
<dbReference type="InterPro" id="IPR000374">
    <property type="entry name" value="PC_trans"/>
</dbReference>
<dbReference type="Pfam" id="PF01148">
    <property type="entry name" value="CTP_transf_1"/>
    <property type="match status" value="1"/>
</dbReference>
<dbReference type="STRING" id="665467.SAMN02982931_00648"/>
<comment type="subcellular location">
    <subcellularLocation>
        <location evidence="1">Membrane</location>
        <topology evidence="1">Multi-pass membrane protein</topology>
    </subcellularLocation>
</comment>
<evidence type="ECO:0000256" key="7">
    <source>
        <dbReference type="RuleBase" id="RU003938"/>
    </source>
</evidence>
<dbReference type="Proteomes" id="UP000199071">
    <property type="component" value="Unassembled WGS sequence"/>
</dbReference>
<dbReference type="GO" id="GO:0016024">
    <property type="term" value="P:CDP-diacylglycerol biosynthetic process"/>
    <property type="evidence" value="ECO:0007669"/>
    <property type="project" value="UniProtKB-UniPathway"/>
</dbReference>
<evidence type="ECO:0000313" key="9">
    <source>
        <dbReference type="EMBL" id="SDB07987.1"/>
    </source>
</evidence>
<dbReference type="RefSeq" id="WP_090874739.1">
    <property type="nucleotide sequence ID" value="NZ_FMXQ01000001.1"/>
</dbReference>
<evidence type="ECO:0000256" key="6">
    <source>
        <dbReference type="ARBA" id="ARBA00023136"/>
    </source>
</evidence>
<dbReference type="GO" id="GO:0005886">
    <property type="term" value="C:plasma membrane"/>
    <property type="evidence" value="ECO:0007669"/>
    <property type="project" value="TreeGrafter"/>
</dbReference>
<keyword evidence="6 8" id="KW-0472">Membrane</keyword>
<comment type="similarity">
    <text evidence="2 7">Belongs to the CDS family.</text>
</comment>
<feature type="transmembrane region" description="Helical" evidence="8">
    <location>
        <begin position="12"/>
        <end position="34"/>
    </location>
</feature>
<dbReference type="PANTHER" id="PTHR43535:SF1">
    <property type="entry name" value="PHOSPHATIDATE CYTIDYLYLTRANSFERASE"/>
    <property type="match status" value="1"/>
</dbReference>
<feature type="transmembrane region" description="Helical" evidence="8">
    <location>
        <begin position="54"/>
        <end position="81"/>
    </location>
</feature>
<sequence>MAELIASWPAPLLYGLGAVWAVLVIATGVVTVLAHRGAANGAELVARTKTWWWIVAPISAALLLGATVTAVLFALVSFLALREYLSIIPVRQLDRTAILLAYLAIPLQYWFVYDDWYGMFSIFIPVYATAAIAFRLVLAGEARGFIRSAGTLQWGLFLTLYNLSHVAFLMQLDMAVPLPAGGAGLLLFILVIVSLNDVAQYFWGKLFGRRAIVPKVSPKKTVEGFVGGVATSMVVAALLAPWLTPFGLIEAAAVGGVLAFLGFVGDVTVSAVKRDLGIKDSGSILPGHGGILDRLDSLVFAAPIFLHYVRYFYGA</sequence>
<feature type="transmembrane region" description="Helical" evidence="8">
    <location>
        <begin position="150"/>
        <end position="170"/>
    </location>
</feature>
<comment type="catalytic activity">
    <reaction evidence="7">
        <text>a 1,2-diacyl-sn-glycero-3-phosphate + CTP + H(+) = a CDP-1,2-diacyl-sn-glycerol + diphosphate</text>
        <dbReference type="Rhea" id="RHEA:16229"/>
        <dbReference type="ChEBI" id="CHEBI:15378"/>
        <dbReference type="ChEBI" id="CHEBI:33019"/>
        <dbReference type="ChEBI" id="CHEBI:37563"/>
        <dbReference type="ChEBI" id="CHEBI:58332"/>
        <dbReference type="ChEBI" id="CHEBI:58608"/>
        <dbReference type="EC" id="2.7.7.41"/>
    </reaction>
</comment>
<keyword evidence="10" id="KW-1185">Reference proteome</keyword>
<dbReference type="GO" id="GO:0009273">
    <property type="term" value="P:peptidoglycan-based cell wall biogenesis"/>
    <property type="evidence" value="ECO:0007669"/>
    <property type="project" value="TreeGrafter"/>
</dbReference>
<evidence type="ECO:0000256" key="3">
    <source>
        <dbReference type="ARBA" id="ARBA00022679"/>
    </source>
</evidence>
<keyword evidence="7 9" id="KW-0548">Nucleotidyltransferase</keyword>
<feature type="transmembrane region" description="Helical" evidence="8">
    <location>
        <begin position="249"/>
        <end position="269"/>
    </location>
</feature>
<dbReference type="AlphaFoldDB" id="A0A1G6AHW1"/>
<reference evidence="9 10" key="1">
    <citation type="submission" date="2016-10" db="EMBL/GenBank/DDBJ databases">
        <authorList>
            <person name="de Groot N.N."/>
        </authorList>
    </citation>
    <scope>NUCLEOTIDE SEQUENCE [LARGE SCALE GENOMIC DNA]</scope>
    <source>
        <strain evidence="9 10">ATCC 35022</strain>
    </source>
</reference>
<dbReference type="PANTHER" id="PTHR43535">
    <property type="entry name" value="PHOSPHATIDATE CYTIDYLYLTRANSFERASE"/>
    <property type="match status" value="1"/>
</dbReference>
<evidence type="ECO:0000256" key="2">
    <source>
        <dbReference type="ARBA" id="ARBA00010185"/>
    </source>
</evidence>
<comment type="pathway">
    <text evidence="7">Phospholipid metabolism; CDP-diacylglycerol biosynthesis; CDP-diacylglycerol from sn-glycerol 3-phosphate: step 3/3.</text>
</comment>
<accession>A0A1G6AHW1</accession>
<evidence type="ECO:0000256" key="1">
    <source>
        <dbReference type="ARBA" id="ARBA00004141"/>
    </source>
</evidence>
<feature type="transmembrane region" description="Helical" evidence="8">
    <location>
        <begin position="93"/>
        <end position="111"/>
    </location>
</feature>
<evidence type="ECO:0000256" key="5">
    <source>
        <dbReference type="ARBA" id="ARBA00022989"/>
    </source>
</evidence>
<organism evidence="9 10">
    <name type="scientific">Bauldia litoralis</name>
    <dbReference type="NCBI Taxonomy" id="665467"/>
    <lineage>
        <taxon>Bacteria</taxon>
        <taxon>Pseudomonadati</taxon>
        <taxon>Pseudomonadota</taxon>
        <taxon>Alphaproteobacteria</taxon>
        <taxon>Hyphomicrobiales</taxon>
        <taxon>Kaistiaceae</taxon>
        <taxon>Bauldia</taxon>
    </lineage>
</organism>
<feature type="transmembrane region" description="Helical" evidence="8">
    <location>
        <begin position="224"/>
        <end position="243"/>
    </location>
</feature>
<dbReference type="GO" id="GO:0004605">
    <property type="term" value="F:phosphatidate cytidylyltransferase activity"/>
    <property type="evidence" value="ECO:0007669"/>
    <property type="project" value="UniProtKB-EC"/>
</dbReference>
<dbReference type="UniPathway" id="UPA00557">
    <property type="reaction ID" value="UER00614"/>
</dbReference>
<keyword evidence="3 7" id="KW-0808">Transferase</keyword>
<gene>
    <name evidence="9" type="ORF">SAMN02982931_00648</name>
</gene>
<feature type="transmembrane region" description="Helical" evidence="8">
    <location>
        <begin position="117"/>
        <end position="138"/>
    </location>
</feature>
<keyword evidence="5 8" id="KW-1133">Transmembrane helix</keyword>
<evidence type="ECO:0000256" key="4">
    <source>
        <dbReference type="ARBA" id="ARBA00022692"/>
    </source>
</evidence>
<evidence type="ECO:0000256" key="8">
    <source>
        <dbReference type="SAM" id="Phobius"/>
    </source>
</evidence>
<feature type="transmembrane region" description="Helical" evidence="8">
    <location>
        <begin position="182"/>
        <end position="203"/>
    </location>
</feature>
<evidence type="ECO:0000313" key="10">
    <source>
        <dbReference type="Proteomes" id="UP000199071"/>
    </source>
</evidence>
<dbReference type="EMBL" id="FMXQ01000001">
    <property type="protein sequence ID" value="SDB07987.1"/>
    <property type="molecule type" value="Genomic_DNA"/>
</dbReference>
<name>A0A1G6AHW1_9HYPH</name>
<dbReference type="OrthoDB" id="9799199at2"/>
<dbReference type="PROSITE" id="PS01315">
    <property type="entry name" value="CDS"/>
    <property type="match status" value="1"/>
</dbReference>
<protein>
    <recommendedName>
        <fullName evidence="7">Phosphatidate cytidylyltransferase</fullName>
        <ecNumber evidence="7">2.7.7.41</ecNumber>
    </recommendedName>
</protein>
<proteinExistence type="inferred from homology"/>
<dbReference type="EC" id="2.7.7.41" evidence="7"/>